<evidence type="ECO:0000256" key="1">
    <source>
        <dbReference type="SAM" id="Phobius"/>
    </source>
</evidence>
<evidence type="ECO:0000313" key="3">
    <source>
        <dbReference type="Proteomes" id="UP000658127"/>
    </source>
</evidence>
<protein>
    <recommendedName>
        <fullName evidence="4">MAPEG family protein</fullName>
    </recommendedName>
</protein>
<organism evidence="2 3">
    <name type="scientific">Nocardia rhizosphaerihabitans</name>
    <dbReference type="NCBI Taxonomy" id="1691570"/>
    <lineage>
        <taxon>Bacteria</taxon>
        <taxon>Bacillati</taxon>
        <taxon>Actinomycetota</taxon>
        <taxon>Actinomycetes</taxon>
        <taxon>Mycobacteriales</taxon>
        <taxon>Nocardiaceae</taxon>
        <taxon>Nocardia</taxon>
    </lineage>
</organism>
<dbReference type="Proteomes" id="UP000658127">
    <property type="component" value="Unassembled WGS sequence"/>
</dbReference>
<reference evidence="3" key="1">
    <citation type="journal article" date="2019" name="Int. J. Syst. Evol. Microbiol.">
        <title>The Global Catalogue of Microorganisms (GCM) 10K type strain sequencing project: providing services to taxonomists for standard genome sequencing and annotation.</title>
        <authorList>
            <consortium name="The Broad Institute Genomics Platform"/>
            <consortium name="The Broad Institute Genome Sequencing Center for Infectious Disease"/>
            <person name="Wu L."/>
            <person name="Ma J."/>
        </authorList>
    </citation>
    <scope>NUCLEOTIDE SEQUENCE [LARGE SCALE GENOMIC DNA]</scope>
    <source>
        <strain evidence="3">CGMCC 4.7329</strain>
    </source>
</reference>
<evidence type="ECO:0008006" key="4">
    <source>
        <dbReference type="Google" id="ProtNLM"/>
    </source>
</evidence>
<feature type="transmembrane region" description="Helical" evidence="1">
    <location>
        <begin position="47"/>
        <end position="68"/>
    </location>
</feature>
<keyword evidence="1" id="KW-0812">Transmembrane</keyword>
<keyword evidence="1" id="KW-0472">Membrane</keyword>
<keyword evidence="1" id="KW-1133">Transmembrane helix</keyword>
<evidence type="ECO:0000313" key="2">
    <source>
        <dbReference type="EMBL" id="GGN82824.1"/>
    </source>
</evidence>
<accession>A0ABQ2KGG9</accession>
<name>A0ABQ2KGG9_9NOCA</name>
<sequence>MNGYLLAAGLTAAVVSAIHIIAGHVDPVRPLLASSMADVPKRTMHAVWHMVSVDLVATAATLLALAWWQPAGTELVAMLTAARFAAYTVVFLVIASRLPGRAPLLRLPQWLLLAPVAILAGLGG</sequence>
<proteinExistence type="predicted"/>
<comment type="caution">
    <text evidence="2">The sequence shown here is derived from an EMBL/GenBank/DDBJ whole genome shotgun (WGS) entry which is preliminary data.</text>
</comment>
<dbReference type="RefSeq" id="WP_189029167.1">
    <property type="nucleotide sequence ID" value="NZ_BMNE01000003.1"/>
</dbReference>
<gene>
    <name evidence="2" type="ORF">GCM10011610_34630</name>
</gene>
<keyword evidence="3" id="KW-1185">Reference proteome</keyword>
<feature type="transmembrane region" description="Helical" evidence="1">
    <location>
        <begin position="75"/>
        <end position="95"/>
    </location>
</feature>
<dbReference type="EMBL" id="BMNE01000003">
    <property type="protein sequence ID" value="GGN82824.1"/>
    <property type="molecule type" value="Genomic_DNA"/>
</dbReference>